<accession>A0A060ZKQ4</accession>
<protein>
    <submittedName>
        <fullName evidence="1">Uncharacterized protein</fullName>
    </submittedName>
</protein>
<dbReference type="HOGENOM" id="CLU_2884031_0_0_11"/>
<evidence type="ECO:0000313" key="1">
    <source>
        <dbReference type="EMBL" id="CDR06344.1"/>
    </source>
</evidence>
<proteinExistence type="predicted"/>
<dbReference type="AlphaFoldDB" id="A0A060ZKQ4"/>
<gene>
    <name evidence="1" type="ORF">SIRAN3246</name>
</gene>
<dbReference type="EMBL" id="LK022848">
    <property type="protein sequence ID" value="CDR06344.1"/>
    <property type="molecule type" value="Genomic_DNA"/>
</dbReference>
<name>A0A060ZKQ4_9ACTN</name>
<reference evidence="1" key="1">
    <citation type="submission" date="2014-05" db="EMBL/GenBank/DDBJ databases">
        <authorList>
            <person name="Horn Fabian"/>
        </authorList>
    </citation>
    <scope>NUCLEOTIDE SEQUENCE</scope>
</reference>
<sequence>MRQGWGDRSSRSIVIVFSLSVSAQAKAQLCDDRGLLALRELLGRSQPLPRLLLLGRQLTSFST</sequence>
<dbReference type="PATRIC" id="fig|576784.4.peg.3206"/>
<dbReference type="GeneID" id="32469922"/>
<organism evidence="1">
    <name type="scientific">Streptomyces iranensis</name>
    <dbReference type="NCBI Taxonomy" id="576784"/>
    <lineage>
        <taxon>Bacteria</taxon>
        <taxon>Bacillati</taxon>
        <taxon>Actinomycetota</taxon>
        <taxon>Actinomycetes</taxon>
        <taxon>Kitasatosporales</taxon>
        <taxon>Streptomycetaceae</taxon>
        <taxon>Streptomyces</taxon>
        <taxon>Streptomyces violaceusniger group</taxon>
    </lineage>
</organism>